<name>A0AAV9QMX0_9TELE</name>
<feature type="signal peptide" evidence="3">
    <location>
        <begin position="1"/>
        <end position="21"/>
    </location>
</feature>
<accession>A0AAV9QMX0</accession>
<dbReference type="AlphaFoldDB" id="A0AAV9QMX0"/>
<proteinExistence type="predicted"/>
<evidence type="ECO:0000313" key="5">
    <source>
        <dbReference type="Proteomes" id="UP001311232"/>
    </source>
</evidence>
<keyword evidence="2" id="KW-0812">Transmembrane</keyword>
<protein>
    <submittedName>
        <fullName evidence="4">Uncharacterized protein</fullName>
    </submittedName>
</protein>
<evidence type="ECO:0000256" key="1">
    <source>
        <dbReference type="SAM" id="MobiDB-lite"/>
    </source>
</evidence>
<evidence type="ECO:0000256" key="2">
    <source>
        <dbReference type="SAM" id="Phobius"/>
    </source>
</evidence>
<feature type="chain" id="PRO_5043575247" evidence="3">
    <location>
        <begin position="22"/>
        <end position="115"/>
    </location>
</feature>
<comment type="caution">
    <text evidence="4">The sequence shown here is derived from an EMBL/GenBank/DDBJ whole genome shotgun (WGS) entry which is preliminary data.</text>
</comment>
<feature type="region of interest" description="Disordered" evidence="1">
    <location>
        <begin position="43"/>
        <end position="69"/>
    </location>
</feature>
<evidence type="ECO:0000313" key="4">
    <source>
        <dbReference type="EMBL" id="KAK5598618.1"/>
    </source>
</evidence>
<keyword evidence="2" id="KW-1133">Transmembrane helix</keyword>
<dbReference type="EMBL" id="JAHHUM010003036">
    <property type="protein sequence ID" value="KAK5598618.1"/>
    <property type="molecule type" value="Genomic_DNA"/>
</dbReference>
<organism evidence="4 5">
    <name type="scientific">Crenichthys baileyi</name>
    <name type="common">White River springfish</name>
    <dbReference type="NCBI Taxonomy" id="28760"/>
    <lineage>
        <taxon>Eukaryota</taxon>
        <taxon>Metazoa</taxon>
        <taxon>Chordata</taxon>
        <taxon>Craniata</taxon>
        <taxon>Vertebrata</taxon>
        <taxon>Euteleostomi</taxon>
        <taxon>Actinopterygii</taxon>
        <taxon>Neopterygii</taxon>
        <taxon>Teleostei</taxon>
        <taxon>Neoteleostei</taxon>
        <taxon>Acanthomorphata</taxon>
        <taxon>Ovalentaria</taxon>
        <taxon>Atherinomorphae</taxon>
        <taxon>Cyprinodontiformes</taxon>
        <taxon>Goodeidae</taxon>
        <taxon>Crenichthys</taxon>
    </lineage>
</organism>
<dbReference type="Proteomes" id="UP001311232">
    <property type="component" value="Unassembled WGS sequence"/>
</dbReference>
<sequence>MTGGLVFLILLGCFYEVRVQALPQAKLTVNSSTITWAPRYNCTPSSAERQHSAKKTTTNKDAGDNDTAGRHWTCHSPNAEMLLWSVGAGLTLGGILCGATFLFSLCRTEKQHSRR</sequence>
<keyword evidence="2" id="KW-0472">Membrane</keyword>
<gene>
    <name evidence="4" type="ORF">CRENBAI_007086</name>
</gene>
<evidence type="ECO:0000256" key="3">
    <source>
        <dbReference type="SAM" id="SignalP"/>
    </source>
</evidence>
<reference evidence="4 5" key="1">
    <citation type="submission" date="2021-06" db="EMBL/GenBank/DDBJ databases">
        <authorList>
            <person name="Palmer J.M."/>
        </authorList>
    </citation>
    <scope>NUCLEOTIDE SEQUENCE [LARGE SCALE GENOMIC DNA]</scope>
    <source>
        <strain evidence="4 5">MEX-2019</strain>
        <tissue evidence="4">Muscle</tissue>
    </source>
</reference>
<keyword evidence="5" id="KW-1185">Reference proteome</keyword>
<feature type="transmembrane region" description="Helical" evidence="2">
    <location>
        <begin position="82"/>
        <end position="105"/>
    </location>
</feature>
<keyword evidence="3" id="KW-0732">Signal</keyword>